<organism evidence="2 3">
    <name type="scientific">Colletotrichum phormii</name>
    <dbReference type="NCBI Taxonomy" id="359342"/>
    <lineage>
        <taxon>Eukaryota</taxon>
        <taxon>Fungi</taxon>
        <taxon>Dikarya</taxon>
        <taxon>Ascomycota</taxon>
        <taxon>Pezizomycotina</taxon>
        <taxon>Sordariomycetes</taxon>
        <taxon>Hypocreomycetidae</taxon>
        <taxon>Glomerellales</taxon>
        <taxon>Glomerellaceae</taxon>
        <taxon>Colletotrichum</taxon>
        <taxon>Colletotrichum acutatum species complex</taxon>
    </lineage>
</organism>
<proteinExistence type="predicted"/>
<accession>A0AAI9ZTJ4</accession>
<dbReference type="GeneID" id="85467554"/>
<reference evidence="2" key="1">
    <citation type="submission" date="2021-06" db="EMBL/GenBank/DDBJ databases">
        <title>Comparative genomics, transcriptomics and evolutionary studies reveal genomic signatures of adaptation to plant cell wall in hemibiotrophic fungi.</title>
        <authorList>
            <consortium name="DOE Joint Genome Institute"/>
            <person name="Baroncelli R."/>
            <person name="Diaz J.F."/>
            <person name="Benocci T."/>
            <person name="Peng M."/>
            <person name="Battaglia E."/>
            <person name="Haridas S."/>
            <person name="Andreopoulos W."/>
            <person name="Labutti K."/>
            <person name="Pangilinan J."/>
            <person name="Floch G.L."/>
            <person name="Makela M.R."/>
            <person name="Henrissat B."/>
            <person name="Grigoriev I.V."/>
            <person name="Crouch J.A."/>
            <person name="De Vries R.P."/>
            <person name="Sukno S.A."/>
            <person name="Thon M.R."/>
        </authorList>
    </citation>
    <scope>NUCLEOTIDE SEQUENCE</scope>
    <source>
        <strain evidence="2">CBS 102054</strain>
    </source>
</reference>
<dbReference type="EMBL" id="JAHMHQ010000008">
    <property type="protein sequence ID" value="KAK1637858.1"/>
    <property type="molecule type" value="Genomic_DNA"/>
</dbReference>
<feature type="region of interest" description="Disordered" evidence="1">
    <location>
        <begin position="132"/>
        <end position="166"/>
    </location>
</feature>
<gene>
    <name evidence="2" type="ORF">BDP81DRAFT_214665</name>
</gene>
<protein>
    <submittedName>
        <fullName evidence="2">Uncharacterized protein</fullName>
    </submittedName>
</protein>
<evidence type="ECO:0000313" key="2">
    <source>
        <dbReference type="EMBL" id="KAK1637858.1"/>
    </source>
</evidence>
<feature type="compositionally biased region" description="Low complexity" evidence="1">
    <location>
        <begin position="1"/>
        <end position="11"/>
    </location>
</feature>
<dbReference type="AlphaFoldDB" id="A0AAI9ZTJ4"/>
<evidence type="ECO:0000313" key="3">
    <source>
        <dbReference type="Proteomes" id="UP001243989"/>
    </source>
</evidence>
<keyword evidence="3" id="KW-1185">Reference proteome</keyword>
<dbReference type="Proteomes" id="UP001243989">
    <property type="component" value="Unassembled WGS sequence"/>
</dbReference>
<feature type="region of interest" description="Disordered" evidence="1">
    <location>
        <begin position="1"/>
        <end position="23"/>
    </location>
</feature>
<dbReference type="RefSeq" id="XP_060446465.1">
    <property type="nucleotide sequence ID" value="XM_060582692.1"/>
</dbReference>
<sequence length="166" mass="18747">MISLGSRTNSNQKRRSSSSKLFNPHSLWPIHPLGSPYLQQANLRPLTPPCSPSSPPDARMPLLARHGSSRRVYSPALLCQTSVNTHIHTRGHAALLQRKKLWSRFRGTAMKNLLARGVVSFHRQLMDVSESYQEQEVPAAGPEFQPRHMSLSRHSRGRRDSLQKLV</sequence>
<evidence type="ECO:0000256" key="1">
    <source>
        <dbReference type="SAM" id="MobiDB-lite"/>
    </source>
</evidence>
<name>A0AAI9ZTJ4_9PEZI</name>
<comment type="caution">
    <text evidence="2">The sequence shown here is derived from an EMBL/GenBank/DDBJ whole genome shotgun (WGS) entry which is preliminary data.</text>
</comment>